<feature type="compositionally biased region" description="Polar residues" evidence="1">
    <location>
        <begin position="195"/>
        <end position="205"/>
    </location>
</feature>
<evidence type="ECO:0000313" key="3">
    <source>
        <dbReference type="Proteomes" id="UP001397290"/>
    </source>
</evidence>
<gene>
    <name evidence="2" type="ORF">G3M48_005284</name>
</gene>
<name>A0AAW0S7Z2_9HYPO</name>
<proteinExistence type="predicted"/>
<protein>
    <submittedName>
        <fullName evidence="2">Uncharacterized protein</fullName>
    </submittedName>
</protein>
<evidence type="ECO:0000256" key="1">
    <source>
        <dbReference type="SAM" id="MobiDB-lite"/>
    </source>
</evidence>
<reference evidence="2 3" key="1">
    <citation type="submission" date="2020-02" db="EMBL/GenBank/DDBJ databases">
        <title>Comparative genomics of the hypocrealean fungal genus Beauvera.</title>
        <authorList>
            <person name="Showalter D.N."/>
            <person name="Bushley K.E."/>
            <person name="Rehner S.A."/>
        </authorList>
    </citation>
    <scope>NUCLEOTIDE SEQUENCE [LARGE SCALE GENOMIC DNA]</scope>
    <source>
        <strain evidence="2 3">ARSEF4384</strain>
    </source>
</reference>
<keyword evidence="3" id="KW-1185">Reference proteome</keyword>
<feature type="region of interest" description="Disordered" evidence="1">
    <location>
        <begin position="195"/>
        <end position="216"/>
    </location>
</feature>
<organism evidence="2 3">
    <name type="scientific">Beauveria asiatica</name>
    <dbReference type="NCBI Taxonomy" id="1069075"/>
    <lineage>
        <taxon>Eukaryota</taxon>
        <taxon>Fungi</taxon>
        <taxon>Dikarya</taxon>
        <taxon>Ascomycota</taxon>
        <taxon>Pezizomycotina</taxon>
        <taxon>Sordariomycetes</taxon>
        <taxon>Hypocreomycetidae</taxon>
        <taxon>Hypocreales</taxon>
        <taxon>Cordycipitaceae</taxon>
        <taxon>Beauveria</taxon>
    </lineage>
</organism>
<dbReference type="AlphaFoldDB" id="A0AAW0S7Z2"/>
<comment type="caution">
    <text evidence="2">The sequence shown here is derived from an EMBL/GenBank/DDBJ whole genome shotgun (WGS) entry which is preliminary data.</text>
</comment>
<dbReference type="Proteomes" id="UP001397290">
    <property type="component" value="Unassembled WGS sequence"/>
</dbReference>
<dbReference type="EMBL" id="JAAHCF010000035">
    <property type="protein sequence ID" value="KAK8149846.1"/>
    <property type="molecule type" value="Genomic_DNA"/>
</dbReference>
<accession>A0AAW0S7Z2</accession>
<sequence>MSSCALGILRRAPGGTNARASLRSCAFAGTSSLLRALLTTSRIAYRSNLTYNVYTLPSPEQLVNVICNPRCETRHRLLSLRSRTTKSSDQERFTTVPRSRRNIDSTASLVCKQQRSPPFVQHPHSSFYLGAPPNSQSTSSTDKLVLSTRPDAPLLRPATTSTFHRFPFLERAPFCRPLPAASCAAGKKLGRLQSTIEQRTVQTPRPCSPAAGTSPE</sequence>
<evidence type="ECO:0000313" key="2">
    <source>
        <dbReference type="EMBL" id="KAK8149846.1"/>
    </source>
</evidence>